<dbReference type="EMBL" id="KZ293732">
    <property type="protein sequence ID" value="PBK81324.1"/>
    <property type="molecule type" value="Genomic_DNA"/>
</dbReference>
<organism evidence="1 2">
    <name type="scientific">Armillaria gallica</name>
    <name type="common">Bulbous honey fungus</name>
    <name type="synonym">Armillaria bulbosa</name>
    <dbReference type="NCBI Taxonomy" id="47427"/>
    <lineage>
        <taxon>Eukaryota</taxon>
        <taxon>Fungi</taxon>
        <taxon>Dikarya</taxon>
        <taxon>Basidiomycota</taxon>
        <taxon>Agaricomycotina</taxon>
        <taxon>Agaricomycetes</taxon>
        <taxon>Agaricomycetidae</taxon>
        <taxon>Agaricales</taxon>
        <taxon>Marasmiineae</taxon>
        <taxon>Physalacriaceae</taxon>
        <taxon>Armillaria</taxon>
    </lineage>
</organism>
<dbReference type="AlphaFoldDB" id="A0A2H3CJ02"/>
<evidence type="ECO:0000313" key="2">
    <source>
        <dbReference type="Proteomes" id="UP000217790"/>
    </source>
</evidence>
<evidence type="ECO:0000313" key="1">
    <source>
        <dbReference type="EMBL" id="PBK81324.1"/>
    </source>
</evidence>
<protein>
    <submittedName>
        <fullName evidence="1">Uncharacterized protein</fullName>
    </submittedName>
</protein>
<keyword evidence="2" id="KW-1185">Reference proteome</keyword>
<dbReference type="OMA" id="HIWLEAV"/>
<dbReference type="InParanoid" id="A0A2H3CJ02"/>
<reference evidence="2" key="1">
    <citation type="journal article" date="2017" name="Nat. Ecol. Evol.">
        <title>Genome expansion and lineage-specific genetic innovations in the forest pathogenic fungi Armillaria.</title>
        <authorList>
            <person name="Sipos G."/>
            <person name="Prasanna A.N."/>
            <person name="Walter M.C."/>
            <person name="O'Connor E."/>
            <person name="Balint B."/>
            <person name="Krizsan K."/>
            <person name="Kiss B."/>
            <person name="Hess J."/>
            <person name="Varga T."/>
            <person name="Slot J."/>
            <person name="Riley R."/>
            <person name="Boka B."/>
            <person name="Rigling D."/>
            <person name="Barry K."/>
            <person name="Lee J."/>
            <person name="Mihaltcheva S."/>
            <person name="LaButti K."/>
            <person name="Lipzen A."/>
            <person name="Waldron R."/>
            <person name="Moloney N.M."/>
            <person name="Sperisen C."/>
            <person name="Kredics L."/>
            <person name="Vagvoelgyi C."/>
            <person name="Patrignani A."/>
            <person name="Fitzpatrick D."/>
            <person name="Nagy I."/>
            <person name="Doyle S."/>
            <person name="Anderson J.B."/>
            <person name="Grigoriev I.V."/>
            <person name="Gueldener U."/>
            <person name="Muensterkoetter M."/>
            <person name="Nagy L.G."/>
        </authorList>
    </citation>
    <scope>NUCLEOTIDE SEQUENCE [LARGE SCALE GENOMIC DNA]</scope>
    <source>
        <strain evidence="2">Ar21-2</strain>
    </source>
</reference>
<dbReference type="STRING" id="47427.A0A2H3CJ02"/>
<sequence>MFVLTTAEDCITTAHTRLVNYSPLDNTDKTTLILGALLLHAPSEVGQRNVATDILSSVNDAAIKALADLYLCGLLAPMRACRGKTPMIGEPPSASSFQWNVEEISLIDTAEQKQSTLKELAHARDGGRCVITNSLDDEVKLSRKKKGEVISTEDQRTSSYTTTAHILPFSLAPNSEKAADTNSAASRSSTESQASISIAFDNVMTITLGAHKALGALHIWLEAVRGSVNTYVLRNPGEVEAGTLIDGKEITLIASDPRFALPNPKFLAIHAACAKIYHASGMMEVIDQVLRDKEVVKMLSQDGSGPSFKVLEYALVLLA</sequence>
<dbReference type="Proteomes" id="UP000217790">
    <property type="component" value="Unassembled WGS sequence"/>
</dbReference>
<gene>
    <name evidence="1" type="ORF">ARMGADRAFT_1091460</name>
</gene>
<accession>A0A2H3CJ02</accession>
<name>A0A2H3CJ02_ARMGA</name>
<proteinExistence type="predicted"/>
<dbReference type="OrthoDB" id="3163863at2759"/>